<protein>
    <recommendedName>
        <fullName evidence="2">General stress protein 17M-like domain-containing protein</fullName>
    </recommendedName>
</protein>
<accession>A0ABR9KBQ4</accession>
<keyword evidence="1" id="KW-0812">Transmembrane</keyword>
<keyword evidence="4" id="KW-1185">Reference proteome</keyword>
<keyword evidence="1" id="KW-1133">Transmembrane helix</keyword>
<feature type="transmembrane region" description="Helical" evidence="1">
    <location>
        <begin position="62"/>
        <end position="85"/>
    </location>
</feature>
<gene>
    <name evidence="3" type="ORF">H4W81_002020</name>
</gene>
<keyword evidence="1" id="KW-0472">Membrane</keyword>
<evidence type="ECO:0000313" key="4">
    <source>
        <dbReference type="Proteomes" id="UP000661607"/>
    </source>
</evidence>
<comment type="caution">
    <text evidence="3">The sequence shown here is derived from an EMBL/GenBank/DDBJ whole genome shotgun (WGS) entry which is preliminary data.</text>
</comment>
<dbReference type="InterPro" id="IPR025889">
    <property type="entry name" value="GSP17M-like_dom"/>
</dbReference>
<reference evidence="3 4" key="1">
    <citation type="submission" date="2020-10" db="EMBL/GenBank/DDBJ databases">
        <title>Sequencing the genomes of 1000 actinobacteria strains.</title>
        <authorList>
            <person name="Klenk H.-P."/>
        </authorList>
    </citation>
    <scope>NUCLEOTIDE SEQUENCE [LARGE SCALE GENOMIC DNA]</scope>
    <source>
        <strain evidence="3 4">DSM 43748</strain>
    </source>
</reference>
<dbReference type="RefSeq" id="WP_225958531.1">
    <property type="nucleotide sequence ID" value="NZ_BAAASY010000001.1"/>
</dbReference>
<proteinExistence type="predicted"/>
<evidence type="ECO:0000259" key="2">
    <source>
        <dbReference type="Pfam" id="PF11181"/>
    </source>
</evidence>
<dbReference type="EMBL" id="JADBEF010000001">
    <property type="protein sequence ID" value="MBE1559241.1"/>
    <property type="molecule type" value="Genomic_DNA"/>
</dbReference>
<name>A0ABR9KBQ4_9ACTN</name>
<dbReference type="Pfam" id="PF11181">
    <property type="entry name" value="YflT"/>
    <property type="match status" value="1"/>
</dbReference>
<organism evidence="3 4">
    <name type="scientific">Nonomuraea africana</name>
    <dbReference type="NCBI Taxonomy" id="46171"/>
    <lineage>
        <taxon>Bacteria</taxon>
        <taxon>Bacillati</taxon>
        <taxon>Actinomycetota</taxon>
        <taxon>Actinomycetes</taxon>
        <taxon>Streptosporangiales</taxon>
        <taxon>Streptosporangiaceae</taxon>
        <taxon>Nonomuraea</taxon>
    </lineage>
</organism>
<evidence type="ECO:0000313" key="3">
    <source>
        <dbReference type="EMBL" id="MBE1559241.1"/>
    </source>
</evidence>
<dbReference type="Proteomes" id="UP000661607">
    <property type="component" value="Unassembled WGS sequence"/>
</dbReference>
<feature type="domain" description="General stress protein 17M-like" evidence="2">
    <location>
        <begin position="13"/>
        <end position="81"/>
    </location>
</feature>
<sequence length="158" mass="16962">MNRPQVNVDTKAVVSSYPTYEQAQHAMDFLSDNAFPVHRACIVGSDLKMVETVLGRMSNARAAATGAATGAWFGFLASLLLAVFAADRGSILAFTTAGLIYGALFGAAFGLVTHLATGGRRDFFSHSAIIADRYDILVDHAVADDARNLLIKHDWRTS</sequence>
<evidence type="ECO:0000256" key="1">
    <source>
        <dbReference type="SAM" id="Phobius"/>
    </source>
</evidence>
<feature type="transmembrane region" description="Helical" evidence="1">
    <location>
        <begin position="91"/>
        <end position="112"/>
    </location>
</feature>